<sequence length="176" mass="19839">MDKIAVDLSLDLRKKYGLRSFPIVKGDVVRIMKGSRKGEGGKVMDVDHLKKRITVDGITIAKADNKQKEFTLHPDFVEITRLDLSRNERVDKIRKLAALKKIVIDENDLKQEPELPEPAEESLPDLSEEGSSDSAVEAEEPDKQGEEKSEEPETEKEDASVDDDVTEETKDHDNKN</sequence>
<feature type="region of interest" description="Disordered" evidence="4">
    <location>
        <begin position="106"/>
        <end position="176"/>
    </location>
</feature>
<dbReference type="PROSITE" id="PS01108">
    <property type="entry name" value="RIBOSOMAL_L24"/>
    <property type="match status" value="1"/>
</dbReference>
<feature type="compositionally biased region" description="Acidic residues" evidence="4">
    <location>
        <begin position="114"/>
        <end position="140"/>
    </location>
</feature>
<protein>
    <submittedName>
        <fullName evidence="5">50S ribosomal protein L24P</fullName>
    </submittedName>
</protein>
<dbReference type="Pfam" id="PF16906">
    <property type="entry name" value="Ribosomal_L26"/>
    <property type="match status" value="1"/>
</dbReference>
<dbReference type="InterPro" id="IPR041988">
    <property type="entry name" value="Ribosomal_uL24_KOW"/>
</dbReference>
<keyword evidence="2 5" id="KW-0689">Ribosomal protein</keyword>
<feature type="compositionally biased region" description="Basic and acidic residues" evidence="4">
    <location>
        <begin position="167"/>
        <end position="176"/>
    </location>
</feature>
<dbReference type="Gene3D" id="2.30.30.30">
    <property type="match status" value="1"/>
</dbReference>
<dbReference type="CDD" id="cd06089">
    <property type="entry name" value="KOW_RPL26"/>
    <property type="match status" value="1"/>
</dbReference>
<reference evidence="5" key="1">
    <citation type="submission" date="2013-08" db="EMBL/GenBank/DDBJ databases">
        <authorList>
            <person name="Mendez C."/>
            <person name="Richter M."/>
            <person name="Ferrer M."/>
            <person name="Sanchez J."/>
        </authorList>
    </citation>
    <scope>NUCLEOTIDE SEQUENCE</scope>
</reference>
<dbReference type="InterPro" id="IPR005756">
    <property type="entry name" value="Ribosomal_uL24_euk/arc"/>
</dbReference>
<organism evidence="5">
    <name type="scientific">mine drainage metagenome</name>
    <dbReference type="NCBI Taxonomy" id="410659"/>
    <lineage>
        <taxon>unclassified sequences</taxon>
        <taxon>metagenomes</taxon>
        <taxon>ecological metagenomes</taxon>
    </lineage>
</organism>
<gene>
    <name evidence="5" type="ORF">B1B_10470</name>
</gene>
<reference evidence="5" key="2">
    <citation type="journal article" date="2014" name="ISME J.">
        <title>Microbial stratification in low pH oxic and suboxic macroscopic growths along an acid mine drainage.</title>
        <authorList>
            <person name="Mendez-Garcia C."/>
            <person name="Mesa V."/>
            <person name="Sprenger R.R."/>
            <person name="Richter M."/>
            <person name="Diez M.S."/>
            <person name="Solano J."/>
            <person name="Bargiela R."/>
            <person name="Golyshina O.V."/>
            <person name="Manteca A."/>
            <person name="Ramos J.L."/>
            <person name="Gallego J.R."/>
            <person name="Llorente I."/>
            <person name="Martins Dos Santos V.A."/>
            <person name="Jensen O.N."/>
            <person name="Pelaez A.I."/>
            <person name="Sanchez J."/>
            <person name="Ferrer M."/>
        </authorList>
    </citation>
    <scope>NUCLEOTIDE SEQUENCE</scope>
</reference>
<evidence type="ECO:0000256" key="4">
    <source>
        <dbReference type="SAM" id="MobiDB-lite"/>
    </source>
</evidence>
<dbReference type="EMBL" id="AUZY01006859">
    <property type="protein sequence ID" value="EQD52967.1"/>
    <property type="molecule type" value="Genomic_DNA"/>
</dbReference>
<name>T1A7L0_9ZZZZ</name>
<dbReference type="SUPFAM" id="SSF50104">
    <property type="entry name" value="Translation proteins SH3-like domain"/>
    <property type="match status" value="1"/>
</dbReference>
<dbReference type="PANTHER" id="PTHR11143">
    <property type="entry name" value="60S RIBOSOMAL PROTEIN L26 FAMILY MEMBER"/>
    <property type="match status" value="1"/>
</dbReference>
<dbReference type="GO" id="GO:0006412">
    <property type="term" value="P:translation"/>
    <property type="evidence" value="ECO:0007669"/>
    <property type="project" value="InterPro"/>
</dbReference>
<comment type="similarity">
    <text evidence="1">Belongs to the universal ribosomal protein uL24 family.</text>
</comment>
<keyword evidence="3" id="KW-0687">Ribonucleoprotein</keyword>
<dbReference type="AlphaFoldDB" id="T1A7L0"/>
<dbReference type="GO" id="GO:0003735">
    <property type="term" value="F:structural constituent of ribosome"/>
    <property type="evidence" value="ECO:0007669"/>
    <property type="project" value="InterPro"/>
</dbReference>
<dbReference type="InterPro" id="IPR014722">
    <property type="entry name" value="Rib_uL2_dom2"/>
</dbReference>
<proteinExistence type="inferred from homology"/>
<evidence type="ECO:0000256" key="3">
    <source>
        <dbReference type="ARBA" id="ARBA00023274"/>
    </source>
</evidence>
<accession>T1A7L0</accession>
<evidence type="ECO:0000313" key="5">
    <source>
        <dbReference type="EMBL" id="EQD52967.1"/>
    </source>
</evidence>
<dbReference type="InterPro" id="IPR008991">
    <property type="entry name" value="Translation_prot_SH3-like_sf"/>
</dbReference>
<comment type="caution">
    <text evidence="5">The sequence shown here is derived from an EMBL/GenBank/DDBJ whole genome shotgun (WGS) entry which is preliminary data.</text>
</comment>
<dbReference type="GO" id="GO:0003723">
    <property type="term" value="F:RNA binding"/>
    <property type="evidence" value="ECO:0007669"/>
    <property type="project" value="InterPro"/>
</dbReference>
<evidence type="ECO:0000256" key="1">
    <source>
        <dbReference type="ARBA" id="ARBA00010618"/>
    </source>
</evidence>
<dbReference type="GO" id="GO:0015934">
    <property type="term" value="C:large ribosomal subunit"/>
    <property type="evidence" value="ECO:0007669"/>
    <property type="project" value="InterPro"/>
</dbReference>
<evidence type="ECO:0000256" key="2">
    <source>
        <dbReference type="ARBA" id="ARBA00022980"/>
    </source>
</evidence>
<feature type="compositionally biased region" description="Acidic residues" evidence="4">
    <location>
        <begin position="148"/>
        <end position="166"/>
    </location>
</feature>
<dbReference type="NCBIfam" id="TIGR01080">
    <property type="entry name" value="rplX_A_E"/>
    <property type="match status" value="1"/>
</dbReference>
<dbReference type="InterPro" id="IPR005825">
    <property type="entry name" value="Ribosomal_uL24_CS"/>
</dbReference>